<dbReference type="PANTHER" id="PTHR34448:SF1">
    <property type="entry name" value="BLL6088 PROTEIN"/>
    <property type="match status" value="1"/>
</dbReference>
<accession>A0ABU3NPE8</accession>
<dbReference type="Pfam" id="PF26233">
    <property type="entry name" value="NicX"/>
    <property type="match status" value="1"/>
</dbReference>
<dbReference type="PANTHER" id="PTHR34448">
    <property type="entry name" value="AMINOPEPTIDASE"/>
    <property type="match status" value="1"/>
</dbReference>
<organism evidence="2 3">
    <name type="scientific">Thermanaerothrix solaris</name>
    <dbReference type="NCBI Taxonomy" id="3058434"/>
    <lineage>
        <taxon>Bacteria</taxon>
        <taxon>Bacillati</taxon>
        <taxon>Chloroflexota</taxon>
        <taxon>Anaerolineae</taxon>
        <taxon>Anaerolineales</taxon>
        <taxon>Anaerolineaceae</taxon>
        <taxon>Thermanaerothrix</taxon>
    </lineage>
</organism>
<sequence>MTEFFQYELARAAHILVAEMFRLKPGETLVITADTQSDMRVVDAVAAAAHTVGAIPMVIVLASPLGVGKAADPMLPIEPLTAALAQADAWVEFNKQWLLYSTPFERAMAHNSRLRYMCLVEMTVDMMVRLIGRVDAVALSRFMHRVTEMTQNAREMRITTPAGNDLWFKLLPKERKVSCDDGLCDTPGMHFLGGQISFTPDFESINGKLVFDGTISPPCGLLKEPVVLEVEKGRVIKISGGAQAEEFRRWLESFDDPNMFRLAHGCYGFNPGARLSGNILEDERIWGCTEWGLGYLSPVDAPPDGIQAKSHCDGICLNSSVWLDGVQILDKGIVIHPELKPLAEPLIGR</sequence>
<dbReference type="InterPro" id="IPR052170">
    <property type="entry name" value="M29_Exopeptidase"/>
</dbReference>
<name>A0ABU3NPE8_9CHLR</name>
<dbReference type="Proteomes" id="UP001254165">
    <property type="component" value="Unassembled WGS sequence"/>
</dbReference>
<evidence type="ECO:0000313" key="2">
    <source>
        <dbReference type="EMBL" id="MDT8898718.1"/>
    </source>
</evidence>
<proteinExistence type="predicted"/>
<gene>
    <name evidence="2" type="ORF">QYE77_10595</name>
</gene>
<dbReference type="EMBL" id="JAUHMF010000002">
    <property type="protein sequence ID" value="MDT8898718.1"/>
    <property type="molecule type" value="Genomic_DNA"/>
</dbReference>
<reference evidence="2 3" key="1">
    <citation type="submission" date="2023-07" db="EMBL/GenBank/DDBJ databases">
        <title>Novel species of Thermanaerothrix with wide hydrolytic capabilities.</title>
        <authorList>
            <person name="Zayulina K.S."/>
            <person name="Podosokorskaya O.A."/>
            <person name="Elcheninov A.G."/>
        </authorList>
    </citation>
    <scope>NUCLEOTIDE SEQUENCE [LARGE SCALE GENOMIC DNA]</scope>
    <source>
        <strain evidence="2 3">4228-RoL</strain>
    </source>
</reference>
<comment type="caution">
    <text evidence="2">The sequence shown here is derived from an EMBL/GenBank/DDBJ whole genome shotgun (WGS) entry which is preliminary data.</text>
</comment>
<dbReference type="InterPro" id="IPR058739">
    <property type="entry name" value="NicX"/>
</dbReference>
<dbReference type="SUPFAM" id="SSF144052">
    <property type="entry name" value="Thermophilic metalloprotease-like"/>
    <property type="match status" value="1"/>
</dbReference>
<dbReference type="RefSeq" id="WP_315625380.1">
    <property type="nucleotide sequence ID" value="NZ_JAUHMF010000002.1"/>
</dbReference>
<evidence type="ECO:0000313" key="3">
    <source>
        <dbReference type="Proteomes" id="UP001254165"/>
    </source>
</evidence>
<keyword evidence="1" id="KW-0479">Metal-binding</keyword>
<protein>
    <recommendedName>
        <fullName evidence="4">Aminopeptidase</fullName>
    </recommendedName>
</protein>
<evidence type="ECO:0008006" key="4">
    <source>
        <dbReference type="Google" id="ProtNLM"/>
    </source>
</evidence>
<evidence type="ECO:0000256" key="1">
    <source>
        <dbReference type="ARBA" id="ARBA00022723"/>
    </source>
</evidence>
<keyword evidence="3" id="KW-1185">Reference proteome</keyword>